<dbReference type="EMBL" id="WTYH01000001">
    <property type="protein sequence ID" value="MXO93560.1"/>
    <property type="molecule type" value="Genomic_DNA"/>
</dbReference>
<keyword evidence="1" id="KW-0472">Membrane</keyword>
<evidence type="ECO:0000313" key="3">
    <source>
        <dbReference type="Proteomes" id="UP000460626"/>
    </source>
</evidence>
<reference evidence="2 3" key="1">
    <citation type="submission" date="2019-12" db="EMBL/GenBank/DDBJ databases">
        <title>Genomic-based taxomic classification of the family Erythrobacteraceae.</title>
        <authorList>
            <person name="Xu L."/>
        </authorList>
    </citation>
    <scope>NUCLEOTIDE SEQUENCE [LARGE SCALE GENOMIC DNA]</scope>
    <source>
        <strain evidence="2 3">RC4-10-4</strain>
    </source>
</reference>
<feature type="transmembrane region" description="Helical" evidence="1">
    <location>
        <begin position="28"/>
        <end position="55"/>
    </location>
</feature>
<dbReference type="Proteomes" id="UP000460626">
    <property type="component" value="Unassembled WGS sequence"/>
</dbReference>
<dbReference type="RefSeq" id="WP_131452822.1">
    <property type="nucleotide sequence ID" value="NZ_BMJK01000001.1"/>
</dbReference>
<accession>A0A845A1V9</accession>
<keyword evidence="1" id="KW-1133">Transmembrane helix</keyword>
<comment type="caution">
    <text evidence="2">The sequence shown here is derived from an EMBL/GenBank/DDBJ whole genome shotgun (WGS) entry which is preliminary data.</text>
</comment>
<keyword evidence="3" id="KW-1185">Reference proteome</keyword>
<sequence>MSRMTVSYESAAPVGIEFLSPARGAFGAVGGILGSLAAIAILLATVGIPVLGGLLGLRWLRQRLAVGPAAVG</sequence>
<proteinExistence type="predicted"/>
<evidence type="ECO:0000256" key="1">
    <source>
        <dbReference type="SAM" id="Phobius"/>
    </source>
</evidence>
<protein>
    <submittedName>
        <fullName evidence="2">Uncharacterized protein</fullName>
    </submittedName>
</protein>
<keyword evidence="1" id="KW-0812">Transmembrane</keyword>
<organism evidence="2 3">
    <name type="scientific">Aurantiacibacter arachoides</name>
    <dbReference type="NCBI Taxonomy" id="1850444"/>
    <lineage>
        <taxon>Bacteria</taxon>
        <taxon>Pseudomonadati</taxon>
        <taxon>Pseudomonadota</taxon>
        <taxon>Alphaproteobacteria</taxon>
        <taxon>Sphingomonadales</taxon>
        <taxon>Erythrobacteraceae</taxon>
        <taxon>Aurantiacibacter</taxon>
    </lineage>
</organism>
<name>A0A845A1V9_9SPHN</name>
<gene>
    <name evidence="2" type="ORF">GRI62_08065</name>
</gene>
<evidence type="ECO:0000313" key="2">
    <source>
        <dbReference type="EMBL" id="MXO93560.1"/>
    </source>
</evidence>
<dbReference type="AlphaFoldDB" id="A0A845A1V9"/>